<dbReference type="Proteomes" id="UP000217986">
    <property type="component" value="Unassembled WGS sequence"/>
</dbReference>
<evidence type="ECO:0000313" key="9">
    <source>
        <dbReference type="EMBL" id="PAU68874.1"/>
    </source>
</evidence>
<evidence type="ECO:0000256" key="6">
    <source>
        <dbReference type="ARBA" id="ARBA00039017"/>
    </source>
</evidence>
<organism evidence="9 10">
    <name type="scientific">Bifidobacterium italicum</name>
    <dbReference type="NCBI Taxonomy" id="1960968"/>
    <lineage>
        <taxon>Bacteria</taxon>
        <taxon>Bacillati</taxon>
        <taxon>Actinomycetota</taxon>
        <taxon>Actinomycetes</taxon>
        <taxon>Bifidobacteriales</taxon>
        <taxon>Bifidobacteriaceae</taxon>
        <taxon>Bifidobacterium</taxon>
    </lineage>
</organism>
<comment type="caution">
    <text evidence="9">The sequence shown here is derived from an EMBL/GenBank/DDBJ whole genome shotgun (WGS) entry which is preliminary data.</text>
</comment>
<evidence type="ECO:0000256" key="7">
    <source>
        <dbReference type="ARBA" id="ARBA00043224"/>
    </source>
</evidence>
<protein>
    <recommendedName>
        <fullName evidence="6">nicotinamidase</fullName>
        <ecNumber evidence="6">3.5.1.19</ecNumber>
    </recommendedName>
    <alternativeName>
        <fullName evidence="7">Nicotinamide deamidase</fullName>
    </alternativeName>
</protein>
<sequence length="229" mass="24652">MHGTRRGAGEASCIRMANVCTKRTALIIVDVQPTFTEGGELAVEGGDSVAGAIHGFVERERDRYALIATTQDWHVDPGDHWSDEPDYVDTWPRHGVAGSANARLHPAIGSLDVPHHIRKGQYAAAYSGFDGVEENDERVPTRDEVEAALAEGRTLDGLLRAHGIGRVDVVGIALSHCVRDTALDAVARGYETRVYEDLTVPVSAALGAQAVEAMREAGVTIIEGERYVD</sequence>
<dbReference type="Pfam" id="PF00857">
    <property type="entry name" value="Isochorismatase"/>
    <property type="match status" value="1"/>
</dbReference>
<dbReference type="GO" id="GO:0046872">
    <property type="term" value="F:metal ion binding"/>
    <property type="evidence" value="ECO:0007669"/>
    <property type="project" value="UniProtKB-KW"/>
</dbReference>
<dbReference type="Gene3D" id="3.40.50.850">
    <property type="entry name" value="Isochorismatase-like"/>
    <property type="match status" value="1"/>
</dbReference>
<dbReference type="EC" id="3.5.1.19" evidence="6"/>
<dbReference type="InterPro" id="IPR000868">
    <property type="entry name" value="Isochorismatase-like_dom"/>
</dbReference>
<dbReference type="PANTHER" id="PTHR11080">
    <property type="entry name" value="PYRAZINAMIDASE/NICOTINAMIDASE"/>
    <property type="match status" value="1"/>
</dbReference>
<keyword evidence="4" id="KW-0378">Hydrolase</keyword>
<comment type="pathway">
    <text evidence="5">Cofactor biosynthesis; nicotinate biosynthesis; nicotinate from nicotinamide: step 1/1.</text>
</comment>
<evidence type="ECO:0000313" key="10">
    <source>
        <dbReference type="Proteomes" id="UP000217986"/>
    </source>
</evidence>
<dbReference type="EMBL" id="MVOG01000026">
    <property type="protein sequence ID" value="PAU68874.1"/>
    <property type="molecule type" value="Genomic_DNA"/>
</dbReference>
<keyword evidence="10" id="KW-1185">Reference proteome</keyword>
<name>A0A2A2EI02_9BIFI</name>
<dbReference type="GO" id="GO:0019363">
    <property type="term" value="P:pyridine nucleotide biosynthetic process"/>
    <property type="evidence" value="ECO:0007669"/>
    <property type="project" value="UniProtKB-KW"/>
</dbReference>
<accession>A0A2A2EI02</accession>
<keyword evidence="3" id="KW-0479">Metal-binding</keyword>
<proteinExistence type="inferred from homology"/>
<dbReference type="SUPFAM" id="SSF52499">
    <property type="entry name" value="Isochorismatase-like hydrolases"/>
    <property type="match status" value="1"/>
</dbReference>
<feature type="domain" description="Isochorismatase-like" evidence="8">
    <location>
        <begin position="24"/>
        <end position="224"/>
    </location>
</feature>
<evidence type="ECO:0000259" key="8">
    <source>
        <dbReference type="Pfam" id="PF00857"/>
    </source>
</evidence>
<dbReference type="InterPro" id="IPR036380">
    <property type="entry name" value="Isochorismatase-like_sf"/>
</dbReference>
<dbReference type="GO" id="GO:0008936">
    <property type="term" value="F:nicotinamidase activity"/>
    <property type="evidence" value="ECO:0007669"/>
    <property type="project" value="UniProtKB-EC"/>
</dbReference>
<evidence type="ECO:0000256" key="3">
    <source>
        <dbReference type="ARBA" id="ARBA00022723"/>
    </source>
</evidence>
<evidence type="ECO:0000256" key="5">
    <source>
        <dbReference type="ARBA" id="ARBA00037900"/>
    </source>
</evidence>
<dbReference type="InterPro" id="IPR052347">
    <property type="entry name" value="Isochorismatase_Nicotinamidase"/>
</dbReference>
<keyword evidence="2" id="KW-0662">Pyridine nucleotide biosynthesis</keyword>
<reference evidence="9 10" key="1">
    <citation type="journal article" date="2017" name="ISME J.">
        <title>Unveiling bifidobacterial biogeography across the mammalian branch of the tree of life.</title>
        <authorList>
            <person name="Milani C."/>
            <person name="Mangifesta M."/>
            <person name="Mancabelli L."/>
            <person name="Lugli G.A."/>
            <person name="James K."/>
            <person name="Duranti S."/>
            <person name="Turroni F."/>
            <person name="Ferrario C."/>
            <person name="Ossiprandi M.C."/>
            <person name="van Sinderen D."/>
            <person name="Ventura M."/>
        </authorList>
    </citation>
    <scope>NUCLEOTIDE SEQUENCE [LARGE SCALE GENOMIC DNA]</scope>
    <source>
        <strain evidence="9 10">70</strain>
    </source>
</reference>
<dbReference type="PANTHER" id="PTHR11080:SF2">
    <property type="entry name" value="LD05707P"/>
    <property type="match status" value="1"/>
</dbReference>
<evidence type="ECO:0000256" key="2">
    <source>
        <dbReference type="ARBA" id="ARBA00022642"/>
    </source>
</evidence>
<evidence type="ECO:0000256" key="1">
    <source>
        <dbReference type="ARBA" id="ARBA00006336"/>
    </source>
</evidence>
<dbReference type="AlphaFoldDB" id="A0A2A2EI02"/>
<evidence type="ECO:0000256" key="4">
    <source>
        <dbReference type="ARBA" id="ARBA00022801"/>
    </source>
</evidence>
<gene>
    <name evidence="9" type="ORF">B1400_1258</name>
</gene>
<comment type="similarity">
    <text evidence="1">Belongs to the isochorismatase family.</text>
</comment>